<dbReference type="EMBL" id="LN890993">
    <property type="protein sequence ID" value="CUS12374.1"/>
    <property type="molecule type" value="Genomic_DNA"/>
</dbReference>
<evidence type="ECO:0000313" key="2">
    <source>
        <dbReference type="Proteomes" id="UP001412239"/>
    </source>
</evidence>
<name>A0A292PZ01_9PEZI</name>
<evidence type="ECO:0000313" key="1">
    <source>
        <dbReference type="EMBL" id="CUS12374.1"/>
    </source>
</evidence>
<protein>
    <recommendedName>
        <fullName evidence="3">Fungal N-terminal domain-containing protein</fullName>
    </recommendedName>
</protein>
<keyword evidence="2" id="KW-1185">Reference proteome</keyword>
<dbReference type="Proteomes" id="UP001412239">
    <property type="component" value="Unassembled WGS sequence"/>
</dbReference>
<feature type="non-terminal residue" evidence="1">
    <location>
        <position position="140"/>
    </location>
</feature>
<evidence type="ECO:0008006" key="3">
    <source>
        <dbReference type="Google" id="ProtNLM"/>
    </source>
</evidence>
<organism evidence="1 2">
    <name type="scientific">Tuber aestivum</name>
    <name type="common">summer truffle</name>
    <dbReference type="NCBI Taxonomy" id="59557"/>
    <lineage>
        <taxon>Eukaryota</taxon>
        <taxon>Fungi</taxon>
        <taxon>Dikarya</taxon>
        <taxon>Ascomycota</taxon>
        <taxon>Pezizomycotina</taxon>
        <taxon>Pezizomycetes</taxon>
        <taxon>Pezizales</taxon>
        <taxon>Tuberaceae</taxon>
        <taxon>Tuber</taxon>
    </lineage>
</organism>
<dbReference type="AlphaFoldDB" id="A0A292PZ01"/>
<reference evidence="1" key="1">
    <citation type="submission" date="2015-10" db="EMBL/GenBank/DDBJ databases">
        <authorList>
            <person name="Regsiter A."/>
            <person name="william w."/>
        </authorList>
    </citation>
    <scope>NUCLEOTIDE SEQUENCE</scope>
    <source>
        <strain evidence="1">Montdore</strain>
    </source>
</reference>
<sequence length="140" mass="16166">MAEPISLAASVLSLIHLGSKVYKLCDDYCEVVKESEQDFKKLGDEIRGIDQQLKEIGSLAEQGDENNPRYPELLEWTRGKNLKDYRAALEELEAKLNVPGWRKSSRKLFWPFRKPKMEHYLGLVQEERTELQLLLTTATT</sequence>
<accession>A0A292PZ01</accession>
<gene>
    <name evidence="1" type="ORF">GSTUAT00003508001</name>
</gene>
<proteinExistence type="predicted"/>